<dbReference type="EC" id="2.7.13.3" evidence="2"/>
<name>A0A2U2BNQ2_ALCFA</name>
<evidence type="ECO:0000256" key="2">
    <source>
        <dbReference type="ARBA" id="ARBA00012438"/>
    </source>
</evidence>
<dbReference type="EMBL" id="QEXO01000001">
    <property type="protein sequence ID" value="PWE15596.1"/>
    <property type="molecule type" value="Genomic_DNA"/>
</dbReference>
<sequence>MERDQALRELKDGSPLRRFAAARVLADKGLIDDVAELLVAKSLEAEAFVLVWLDQAILRCRERESQVVAHSTPMFDPIAYRKAVEWVTGVFVHEIGNKFGLAEYSAGEEIADYANSKTRTRMLDLSTTLEAIEDLQLATKSMSQEEFDLAGFVDQTIFDEQFDGIVELLAVGPRPMLVFGVPRLLKLALRNALRNAVEASKQVEEVYRVRDIGPEGRERRKVVVNWGLTDTTCYVSVLDSGIGVPKTSGSWFDLGATTKRGHSGFGLAIARQAMETMDGAVELGPSNGGGAKFLITWQLNL</sequence>
<proteinExistence type="predicted"/>
<evidence type="ECO:0000313" key="5">
    <source>
        <dbReference type="Proteomes" id="UP000245216"/>
    </source>
</evidence>
<evidence type="ECO:0000313" key="4">
    <source>
        <dbReference type="EMBL" id="PWE15596.1"/>
    </source>
</evidence>
<dbReference type="SMART" id="SM00387">
    <property type="entry name" value="HATPase_c"/>
    <property type="match status" value="1"/>
</dbReference>
<dbReference type="Proteomes" id="UP000245216">
    <property type="component" value="Unassembled WGS sequence"/>
</dbReference>
<reference evidence="4 5" key="1">
    <citation type="submission" date="2018-05" db="EMBL/GenBank/DDBJ databases">
        <title>Genome Sequence of an Efficient Indole-Degrading Bacterium, Alcaligenes sp.YBY.</title>
        <authorList>
            <person name="Yang B."/>
        </authorList>
    </citation>
    <scope>NUCLEOTIDE SEQUENCE [LARGE SCALE GENOMIC DNA]</scope>
    <source>
        <strain evidence="4 5">YBY</strain>
    </source>
</reference>
<dbReference type="Pfam" id="PF02518">
    <property type="entry name" value="HATPase_c"/>
    <property type="match status" value="1"/>
</dbReference>
<dbReference type="SUPFAM" id="SSF55874">
    <property type="entry name" value="ATPase domain of HSP90 chaperone/DNA topoisomerase II/histidine kinase"/>
    <property type="match status" value="1"/>
</dbReference>
<dbReference type="RefSeq" id="WP_109088299.1">
    <property type="nucleotide sequence ID" value="NZ_QEXO01000001.1"/>
</dbReference>
<evidence type="ECO:0000256" key="1">
    <source>
        <dbReference type="ARBA" id="ARBA00000085"/>
    </source>
</evidence>
<protein>
    <recommendedName>
        <fullName evidence="2">histidine kinase</fullName>
        <ecNumber evidence="2">2.7.13.3</ecNumber>
    </recommendedName>
</protein>
<dbReference type="InterPro" id="IPR005467">
    <property type="entry name" value="His_kinase_dom"/>
</dbReference>
<accession>A0A2U2BNQ2</accession>
<comment type="caution">
    <text evidence="4">The sequence shown here is derived from an EMBL/GenBank/DDBJ whole genome shotgun (WGS) entry which is preliminary data.</text>
</comment>
<comment type="catalytic activity">
    <reaction evidence="1">
        <text>ATP + protein L-histidine = ADP + protein N-phospho-L-histidine.</text>
        <dbReference type="EC" id="2.7.13.3"/>
    </reaction>
</comment>
<organism evidence="4 5">
    <name type="scientific">Alcaligenes faecalis</name>
    <dbReference type="NCBI Taxonomy" id="511"/>
    <lineage>
        <taxon>Bacteria</taxon>
        <taxon>Pseudomonadati</taxon>
        <taxon>Pseudomonadota</taxon>
        <taxon>Betaproteobacteria</taxon>
        <taxon>Burkholderiales</taxon>
        <taxon>Alcaligenaceae</taxon>
        <taxon>Alcaligenes</taxon>
    </lineage>
</organism>
<dbReference type="PRINTS" id="PR00344">
    <property type="entry name" value="BCTRLSENSOR"/>
</dbReference>
<dbReference type="InterPro" id="IPR036890">
    <property type="entry name" value="HATPase_C_sf"/>
</dbReference>
<dbReference type="PROSITE" id="PS50109">
    <property type="entry name" value="HIS_KIN"/>
    <property type="match status" value="1"/>
</dbReference>
<feature type="domain" description="Histidine kinase" evidence="3">
    <location>
        <begin position="90"/>
        <end position="301"/>
    </location>
</feature>
<gene>
    <name evidence="4" type="ORF">DF183_02360</name>
</gene>
<dbReference type="AlphaFoldDB" id="A0A2U2BNQ2"/>
<dbReference type="GO" id="GO:0004673">
    <property type="term" value="F:protein histidine kinase activity"/>
    <property type="evidence" value="ECO:0007669"/>
    <property type="project" value="UniProtKB-EC"/>
</dbReference>
<dbReference type="InterPro" id="IPR004358">
    <property type="entry name" value="Sig_transdc_His_kin-like_C"/>
</dbReference>
<dbReference type="InterPro" id="IPR003594">
    <property type="entry name" value="HATPase_dom"/>
</dbReference>
<reference evidence="4 5" key="2">
    <citation type="submission" date="2018-05" db="EMBL/GenBank/DDBJ databases">
        <authorList>
            <person name="Lanie J.A."/>
            <person name="Ng W.-L."/>
            <person name="Kazmierczak K.M."/>
            <person name="Andrzejewski T.M."/>
            <person name="Davidsen T.M."/>
            <person name="Wayne K.J."/>
            <person name="Tettelin H."/>
            <person name="Glass J.I."/>
            <person name="Rusch D."/>
            <person name="Podicherti R."/>
            <person name="Tsui H.-C.T."/>
            <person name="Winkler M.E."/>
        </authorList>
    </citation>
    <scope>NUCLEOTIDE SEQUENCE [LARGE SCALE GENOMIC DNA]</scope>
    <source>
        <strain evidence="4 5">YBY</strain>
    </source>
</reference>
<evidence type="ECO:0000259" key="3">
    <source>
        <dbReference type="PROSITE" id="PS50109"/>
    </source>
</evidence>
<dbReference type="Gene3D" id="3.30.565.10">
    <property type="entry name" value="Histidine kinase-like ATPase, C-terminal domain"/>
    <property type="match status" value="1"/>
</dbReference>